<evidence type="ECO:0000256" key="5">
    <source>
        <dbReference type="ARBA" id="ARBA00022692"/>
    </source>
</evidence>
<dbReference type="EMBL" id="FTOM01000002">
    <property type="protein sequence ID" value="SIS67824.1"/>
    <property type="molecule type" value="Genomic_DNA"/>
</dbReference>
<feature type="transmembrane region" description="Helical" evidence="8">
    <location>
        <begin position="49"/>
        <end position="68"/>
    </location>
</feature>
<dbReference type="GO" id="GO:0005886">
    <property type="term" value="C:plasma membrane"/>
    <property type="evidence" value="ECO:0007669"/>
    <property type="project" value="UniProtKB-SubCell"/>
</dbReference>
<reference evidence="10" key="1">
    <citation type="submission" date="2017-01" db="EMBL/GenBank/DDBJ databases">
        <authorList>
            <person name="Varghese N."/>
            <person name="Submissions S."/>
        </authorList>
    </citation>
    <scope>NUCLEOTIDE SEQUENCE [LARGE SCALE GENOMIC DNA]</scope>
    <source>
        <strain evidence="10">DSM 18714</strain>
    </source>
</reference>
<evidence type="ECO:0000256" key="3">
    <source>
        <dbReference type="ARBA" id="ARBA00022475"/>
    </source>
</evidence>
<proteinExistence type="predicted"/>
<evidence type="ECO:0000313" key="9">
    <source>
        <dbReference type="EMBL" id="SIS67824.1"/>
    </source>
</evidence>
<feature type="transmembrane region" description="Helical" evidence="8">
    <location>
        <begin position="287"/>
        <end position="306"/>
    </location>
</feature>
<feature type="transmembrane region" description="Helical" evidence="8">
    <location>
        <begin position="257"/>
        <end position="275"/>
    </location>
</feature>
<organism evidence="9 10">
    <name type="scientific">Phaeovulum vinaykumarii</name>
    <dbReference type="NCBI Taxonomy" id="407234"/>
    <lineage>
        <taxon>Bacteria</taxon>
        <taxon>Pseudomonadati</taxon>
        <taxon>Pseudomonadota</taxon>
        <taxon>Alphaproteobacteria</taxon>
        <taxon>Rhodobacterales</taxon>
        <taxon>Paracoccaceae</taxon>
        <taxon>Phaeovulum</taxon>
    </lineage>
</organism>
<dbReference type="Gene3D" id="1.20.1250.20">
    <property type="entry name" value="MFS general substrate transporter like domains"/>
    <property type="match status" value="1"/>
</dbReference>
<evidence type="ECO:0000256" key="2">
    <source>
        <dbReference type="ARBA" id="ARBA00022448"/>
    </source>
</evidence>
<dbReference type="OrthoDB" id="1491684at2"/>
<feature type="transmembrane region" description="Helical" evidence="8">
    <location>
        <begin position="12"/>
        <end position="34"/>
    </location>
</feature>
<sequence>MTPIRLVRHDPALRLAALLITLYGALLGTLAPYVSTLAVEVFGLDDADFGAVLAVASGVSAVGAIGLGIRADQSARRRPVALFTLGLMVCGLALVSALRSPLSFVLAHAVLLPASTSLFGQVFALARLAAACHPPQARDGIMAVVRAGFALGFVAVVPVWSVAFGSGAGLGVVQPAALAVGLCMVALVERHWPRDGATPWVDRPSGLRLGAALAEMLHPRIAARVLALGAVNGAVMLYIALVGLSLTQIAGRSAADVALYVGIVAGLEVPLMLALPRIMGRASRGGLIWLGACVYGAHLAAIPWLAPTGWLWALTLPGAAGGALILTLPIAYLQDLLGDRPGAGGALMALQKLAGDASAALSFSVGTWAAGYGLAAGLGAGLAVAGASALWLMDRRAGRAGLAPA</sequence>
<dbReference type="InterPro" id="IPR036259">
    <property type="entry name" value="MFS_trans_sf"/>
</dbReference>
<keyword evidence="10" id="KW-1185">Reference proteome</keyword>
<feature type="transmembrane region" description="Helical" evidence="8">
    <location>
        <begin position="225"/>
        <end position="251"/>
    </location>
</feature>
<dbReference type="PANTHER" id="PTHR23535:SF2">
    <property type="entry name" value="SUGAR EFFLUX TRANSPORTER A-RELATED"/>
    <property type="match status" value="1"/>
</dbReference>
<evidence type="ECO:0000256" key="4">
    <source>
        <dbReference type="ARBA" id="ARBA00022597"/>
    </source>
</evidence>
<dbReference type="Proteomes" id="UP000186098">
    <property type="component" value="Unassembled WGS sequence"/>
</dbReference>
<dbReference type="PANTHER" id="PTHR23535">
    <property type="entry name" value="SUGAR EFFLUX TRANSPORTER A-RELATED"/>
    <property type="match status" value="1"/>
</dbReference>
<feature type="transmembrane region" description="Helical" evidence="8">
    <location>
        <begin position="80"/>
        <end position="98"/>
    </location>
</feature>
<keyword evidence="6 8" id="KW-1133">Transmembrane helix</keyword>
<evidence type="ECO:0000256" key="6">
    <source>
        <dbReference type="ARBA" id="ARBA00022989"/>
    </source>
</evidence>
<evidence type="ECO:0000313" key="10">
    <source>
        <dbReference type="Proteomes" id="UP000186098"/>
    </source>
</evidence>
<dbReference type="Pfam" id="PF07690">
    <property type="entry name" value="MFS_1"/>
    <property type="match status" value="1"/>
</dbReference>
<dbReference type="AlphaFoldDB" id="A0A1N7L1X5"/>
<evidence type="ECO:0000256" key="8">
    <source>
        <dbReference type="SAM" id="Phobius"/>
    </source>
</evidence>
<dbReference type="SUPFAM" id="SSF103473">
    <property type="entry name" value="MFS general substrate transporter"/>
    <property type="match status" value="1"/>
</dbReference>
<keyword evidence="5 8" id="KW-0812">Transmembrane</keyword>
<feature type="transmembrane region" description="Helical" evidence="8">
    <location>
        <begin position="369"/>
        <end position="392"/>
    </location>
</feature>
<feature type="transmembrane region" description="Helical" evidence="8">
    <location>
        <begin position="141"/>
        <end position="162"/>
    </location>
</feature>
<name>A0A1N7L1X5_9RHOB</name>
<evidence type="ECO:0000256" key="7">
    <source>
        <dbReference type="ARBA" id="ARBA00023136"/>
    </source>
</evidence>
<keyword evidence="2" id="KW-0813">Transport</keyword>
<accession>A0A1N7L1X5</accession>
<keyword evidence="4" id="KW-0762">Sugar transport</keyword>
<keyword evidence="3" id="KW-1003">Cell membrane</keyword>
<dbReference type="GO" id="GO:0022857">
    <property type="term" value="F:transmembrane transporter activity"/>
    <property type="evidence" value="ECO:0007669"/>
    <property type="project" value="InterPro"/>
</dbReference>
<dbReference type="InterPro" id="IPR011701">
    <property type="entry name" value="MFS"/>
</dbReference>
<protein>
    <submittedName>
        <fullName evidence="9">Major Facilitator Superfamily protein</fullName>
    </submittedName>
</protein>
<feature type="transmembrane region" description="Helical" evidence="8">
    <location>
        <begin position="104"/>
        <end position="129"/>
    </location>
</feature>
<evidence type="ECO:0000256" key="1">
    <source>
        <dbReference type="ARBA" id="ARBA00004651"/>
    </source>
</evidence>
<comment type="subcellular location">
    <subcellularLocation>
        <location evidence="1">Cell membrane</location>
        <topology evidence="1">Multi-pass membrane protein</topology>
    </subcellularLocation>
</comment>
<gene>
    <name evidence="9" type="ORF">SAMN05421795_102444</name>
</gene>
<dbReference type="STRING" id="407234.SAMN05421795_102444"/>
<keyword evidence="7 8" id="KW-0472">Membrane</keyword>
<feature type="transmembrane region" description="Helical" evidence="8">
    <location>
        <begin position="168"/>
        <end position="188"/>
    </location>
</feature>